<dbReference type="InterPro" id="IPR016185">
    <property type="entry name" value="PreATP-grasp_dom_sf"/>
</dbReference>
<dbReference type="SUPFAM" id="SSF52440">
    <property type="entry name" value="PreATP-grasp domain"/>
    <property type="match status" value="1"/>
</dbReference>
<keyword evidence="4" id="KW-0067">ATP-binding</keyword>
<evidence type="ECO:0000256" key="5">
    <source>
        <dbReference type="ARBA" id="ARBA00022842"/>
    </source>
</evidence>
<sequence length="448" mass="51313">MKPFKVVRRRNWQQHIQANAYQTEVLSDPKQQYWVEALPQPFALQFDTQEETGIATATEQLWQMCVEFLDWFFTDHEPGDVDRRLASLQIRPDYWSAIRASWDRTDPVEDLSLCTRFDLVVTEDGQIKLIEINGETPLLGAETIYQWNWLVDYKRNHQTGSFPLPNDASQFNEFWDMVAGQWRRIAEAYNLRQTGISFLVDENLEEDLEMAMQLIQILHDEVDSDIYTQIVYLRGLQDGQGQEVQRGLGLDEEGYFVDHVNDRIPVLWKIYDWSDIQNDMANAQATPALAHRLEAGDIKVIEPLWKQVLSNKGAMALMWDQFQASDYSPYLLATYFDSDVSPEATKLMLEMHVKKPMLGLEGVGTSIETGVGELEKRDALGYGSEGFVIQDYIELPQAFGYHYMVGSWVINGEAAGIILRGDTSRITGRHCLIIPHIVSDDGLYIAGI</sequence>
<name>A0ABV0JZF4_9CYAN</name>
<evidence type="ECO:0000313" key="8">
    <source>
        <dbReference type="Proteomes" id="UP001482513"/>
    </source>
</evidence>
<evidence type="ECO:0000256" key="1">
    <source>
        <dbReference type="ARBA" id="ARBA00022598"/>
    </source>
</evidence>
<keyword evidence="1" id="KW-0436">Ligase</keyword>
<evidence type="ECO:0000313" key="7">
    <source>
        <dbReference type="EMBL" id="MEP0945907.1"/>
    </source>
</evidence>
<dbReference type="Proteomes" id="UP001482513">
    <property type="component" value="Unassembled WGS sequence"/>
</dbReference>
<dbReference type="Pfam" id="PF03738">
    <property type="entry name" value="GSP_synth"/>
    <property type="match status" value="1"/>
</dbReference>
<proteinExistence type="predicted"/>
<dbReference type="Gene3D" id="3.30.1490.330">
    <property type="match status" value="1"/>
</dbReference>
<evidence type="ECO:0000259" key="6">
    <source>
        <dbReference type="Pfam" id="PF03738"/>
    </source>
</evidence>
<evidence type="ECO:0000256" key="4">
    <source>
        <dbReference type="ARBA" id="ARBA00022840"/>
    </source>
</evidence>
<organism evidence="7 8">
    <name type="scientific">Leptolyngbya subtilissima DQ-A4</name>
    <dbReference type="NCBI Taxonomy" id="2933933"/>
    <lineage>
        <taxon>Bacteria</taxon>
        <taxon>Bacillati</taxon>
        <taxon>Cyanobacteriota</taxon>
        <taxon>Cyanophyceae</taxon>
        <taxon>Leptolyngbyales</taxon>
        <taxon>Leptolyngbyaceae</taxon>
        <taxon>Leptolyngbya group</taxon>
        <taxon>Leptolyngbya</taxon>
    </lineage>
</organism>
<dbReference type="RefSeq" id="WP_190699387.1">
    <property type="nucleotide sequence ID" value="NZ_JAMPKX010000001.1"/>
</dbReference>
<reference evidence="7 8" key="1">
    <citation type="submission" date="2022-04" db="EMBL/GenBank/DDBJ databases">
        <title>Positive selection, recombination, and allopatry shape intraspecific diversity of widespread and dominant cyanobacteria.</title>
        <authorList>
            <person name="Wei J."/>
            <person name="Shu W."/>
            <person name="Hu C."/>
        </authorList>
    </citation>
    <scope>NUCLEOTIDE SEQUENCE [LARGE SCALE GENOMIC DNA]</scope>
    <source>
        <strain evidence="7 8">DQ-A4</strain>
    </source>
</reference>
<dbReference type="InterPro" id="IPR005494">
    <property type="entry name" value="GSPS_pre-ATP-grasp-like_dom"/>
</dbReference>
<keyword evidence="3" id="KW-0547">Nucleotide-binding</keyword>
<dbReference type="SUPFAM" id="SSF56059">
    <property type="entry name" value="Glutathione synthetase ATP-binding domain-like"/>
    <property type="match status" value="1"/>
</dbReference>
<protein>
    <submittedName>
        <fullName evidence="7">Glutathionylspermidine synthase family protein</fullName>
    </submittedName>
</protein>
<accession>A0ABV0JZF4</accession>
<dbReference type="EMBL" id="JAMPKX010000001">
    <property type="protein sequence ID" value="MEP0945907.1"/>
    <property type="molecule type" value="Genomic_DNA"/>
</dbReference>
<keyword evidence="8" id="KW-1185">Reference proteome</keyword>
<keyword evidence="5" id="KW-0460">Magnesium</keyword>
<gene>
    <name evidence="7" type="ORF">NC992_03380</name>
</gene>
<evidence type="ECO:0000256" key="3">
    <source>
        <dbReference type="ARBA" id="ARBA00022741"/>
    </source>
</evidence>
<feature type="domain" description="Glutathionylspermidine synthase pre-ATP-grasp-like" evidence="6">
    <location>
        <begin position="12"/>
        <end position="438"/>
    </location>
</feature>
<evidence type="ECO:0000256" key="2">
    <source>
        <dbReference type="ARBA" id="ARBA00022723"/>
    </source>
</evidence>
<comment type="caution">
    <text evidence="7">The sequence shown here is derived from an EMBL/GenBank/DDBJ whole genome shotgun (WGS) entry which is preliminary data.</text>
</comment>
<keyword evidence="2" id="KW-0479">Metal-binding</keyword>